<dbReference type="PRINTS" id="PR00252">
    <property type="entry name" value="NRIONCHANNEL"/>
</dbReference>
<reference evidence="18 19" key="1">
    <citation type="submission" date="2018-08" db="EMBL/GenBank/DDBJ databases">
        <authorList>
            <person name="Laetsch R D."/>
            <person name="Stevens L."/>
            <person name="Kumar S."/>
            <person name="Blaxter L. M."/>
        </authorList>
    </citation>
    <scope>NUCLEOTIDE SEQUENCE [LARGE SCALE GENOMIC DNA]</scope>
</reference>
<dbReference type="Pfam" id="PF02931">
    <property type="entry name" value="Neur_chan_LBD"/>
    <property type="match status" value="1"/>
</dbReference>
<dbReference type="InterPro" id="IPR002394">
    <property type="entry name" value="Nicotinic_acetylcholine_rcpt"/>
</dbReference>
<keyword evidence="6" id="KW-1133">Transmembrane helix</keyword>
<dbReference type="GO" id="GO:0004888">
    <property type="term" value="F:transmembrane signaling receptor activity"/>
    <property type="evidence" value="ECO:0007669"/>
    <property type="project" value="InterPro"/>
</dbReference>
<dbReference type="CDD" id="cd18997">
    <property type="entry name" value="LGIC_ECD_nAChR"/>
    <property type="match status" value="1"/>
</dbReference>
<evidence type="ECO:0000256" key="11">
    <source>
        <dbReference type="ARBA" id="ARBA00023170"/>
    </source>
</evidence>
<keyword evidence="10" id="KW-1015">Disulfide bond</keyword>
<keyword evidence="13" id="KW-1071">Ligand-gated ion channel</keyword>
<dbReference type="InterPro" id="IPR006201">
    <property type="entry name" value="Neur_channel"/>
</dbReference>
<name>A0A498SS58_ACAVI</name>
<keyword evidence="2 16" id="KW-0813">Transport</keyword>
<dbReference type="STRING" id="6277.A0A498SS58"/>
<evidence type="ECO:0000256" key="9">
    <source>
        <dbReference type="ARBA" id="ARBA00023136"/>
    </source>
</evidence>
<keyword evidence="19" id="KW-1185">Reference proteome</keyword>
<dbReference type="Gene3D" id="2.70.170.10">
    <property type="entry name" value="Neurotransmitter-gated ion-channel ligand-binding domain"/>
    <property type="match status" value="1"/>
</dbReference>
<evidence type="ECO:0000256" key="13">
    <source>
        <dbReference type="ARBA" id="ARBA00023286"/>
    </source>
</evidence>
<gene>
    <name evidence="18" type="ORF">NAV_LOCUS9483</name>
</gene>
<keyword evidence="5" id="KW-0732">Signal</keyword>
<evidence type="ECO:0000256" key="5">
    <source>
        <dbReference type="ARBA" id="ARBA00022729"/>
    </source>
</evidence>
<evidence type="ECO:0000313" key="19">
    <source>
        <dbReference type="Proteomes" id="UP000276991"/>
    </source>
</evidence>
<dbReference type="GO" id="GO:0045211">
    <property type="term" value="C:postsynaptic membrane"/>
    <property type="evidence" value="ECO:0007669"/>
    <property type="project" value="UniProtKB-SubCell"/>
</dbReference>
<evidence type="ECO:0000256" key="4">
    <source>
        <dbReference type="ARBA" id="ARBA00022692"/>
    </source>
</evidence>
<evidence type="ECO:0000256" key="3">
    <source>
        <dbReference type="ARBA" id="ARBA00022475"/>
    </source>
</evidence>
<feature type="domain" description="Neurotransmitter-gated ion-channel ligand-binding" evidence="17">
    <location>
        <begin position="20"/>
        <end position="192"/>
    </location>
</feature>
<dbReference type="PRINTS" id="PR00254">
    <property type="entry name" value="NICOTINICR"/>
</dbReference>
<dbReference type="OrthoDB" id="5975154at2759"/>
<keyword evidence="7" id="KW-0770">Synapse</keyword>
<dbReference type="EMBL" id="UPTC01003919">
    <property type="protein sequence ID" value="VBB34692.1"/>
    <property type="molecule type" value="Genomic_DNA"/>
</dbReference>
<keyword evidence="4" id="KW-0812">Transmembrane</keyword>
<dbReference type="PANTHER" id="PTHR18945">
    <property type="entry name" value="NEUROTRANSMITTER GATED ION CHANNEL"/>
    <property type="match status" value="1"/>
</dbReference>
<evidence type="ECO:0000256" key="14">
    <source>
        <dbReference type="ARBA" id="ARBA00023303"/>
    </source>
</evidence>
<evidence type="ECO:0000256" key="16">
    <source>
        <dbReference type="RuleBase" id="RU000687"/>
    </source>
</evidence>
<dbReference type="InterPro" id="IPR018000">
    <property type="entry name" value="Neurotransmitter_ion_chnl_CS"/>
</dbReference>
<keyword evidence="12" id="KW-0628">Postsynaptic cell membrane</keyword>
<evidence type="ECO:0000256" key="6">
    <source>
        <dbReference type="ARBA" id="ARBA00022989"/>
    </source>
</evidence>
<protein>
    <recommendedName>
        <fullName evidence="17">Neurotransmitter-gated ion-channel ligand-binding domain-containing protein</fullName>
    </recommendedName>
</protein>
<keyword evidence="3" id="KW-1003">Cell membrane</keyword>
<keyword evidence="11" id="KW-0675">Receptor</keyword>
<keyword evidence="9" id="KW-0472">Membrane</keyword>
<evidence type="ECO:0000256" key="15">
    <source>
        <dbReference type="ARBA" id="ARBA00034104"/>
    </source>
</evidence>
<organism evidence="18 19">
    <name type="scientific">Acanthocheilonema viteae</name>
    <name type="common">Filarial nematode worm</name>
    <name type="synonym">Dipetalonema viteae</name>
    <dbReference type="NCBI Taxonomy" id="6277"/>
    <lineage>
        <taxon>Eukaryota</taxon>
        <taxon>Metazoa</taxon>
        <taxon>Ecdysozoa</taxon>
        <taxon>Nematoda</taxon>
        <taxon>Chromadorea</taxon>
        <taxon>Rhabditida</taxon>
        <taxon>Spirurina</taxon>
        <taxon>Spiruromorpha</taxon>
        <taxon>Filarioidea</taxon>
        <taxon>Onchocercidae</taxon>
        <taxon>Acanthocheilonema</taxon>
    </lineage>
</organism>
<sequence length="194" mass="22815">MLLLLLYLTISVMTSPPELRLRNDLMHDYNPLERPVERSEDPVVVTLGVIFQQIIDLNEREEKLEINAWLKYNWKDMKLRWDPLEYENITDLRHPAGTIWQPDILLYNSVNSAFDSTFKVNAISYNDGSITWIPPGIFKISCKINIYWFPFDEQICFLKFGSWSFSGHEIDLQPGDFDMSDFIENGEWIIISKC</sequence>
<comment type="subcellular location">
    <subcellularLocation>
        <location evidence="15">Postsynaptic cell membrane</location>
        <topology evidence="15">Multi-pass membrane protein</topology>
    </subcellularLocation>
</comment>
<evidence type="ECO:0000256" key="2">
    <source>
        <dbReference type="ARBA" id="ARBA00022448"/>
    </source>
</evidence>
<proteinExistence type="inferred from homology"/>
<dbReference type="GO" id="GO:0022848">
    <property type="term" value="F:acetylcholine-gated monoatomic cation-selective channel activity"/>
    <property type="evidence" value="ECO:0007669"/>
    <property type="project" value="InterPro"/>
</dbReference>
<comment type="similarity">
    <text evidence="1">Belongs to the ligand-gated ion channel (TC 1.A.9) family. Acetylcholine receptor (TC 1.A.9.1) subfamily.</text>
</comment>
<dbReference type="InterPro" id="IPR006202">
    <property type="entry name" value="Neur_chan_lig-bd"/>
</dbReference>
<evidence type="ECO:0000256" key="12">
    <source>
        <dbReference type="ARBA" id="ARBA00023257"/>
    </source>
</evidence>
<keyword evidence="14 16" id="KW-0407">Ion channel</keyword>
<dbReference type="SUPFAM" id="SSF63712">
    <property type="entry name" value="Nicotinic receptor ligand binding domain-like"/>
    <property type="match status" value="1"/>
</dbReference>
<dbReference type="InterPro" id="IPR036734">
    <property type="entry name" value="Neur_chan_lig-bd_sf"/>
</dbReference>
<accession>A0A498SS58</accession>
<evidence type="ECO:0000256" key="8">
    <source>
        <dbReference type="ARBA" id="ARBA00023065"/>
    </source>
</evidence>
<keyword evidence="8 16" id="KW-0406">Ion transport</keyword>
<evidence type="ECO:0000313" key="18">
    <source>
        <dbReference type="EMBL" id="VBB34692.1"/>
    </source>
</evidence>
<dbReference type="FunFam" id="2.70.170.10:FF:000016">
    <property type="entry name" value="Nicotinic acetylcholine receptor subunit"/>
    <property type="match status" value="1"/>
</dbReference>
<evidence type="ECO:0000256" key="7">
    <source>
        <dbReference type="ARBA" id="ARBA00023018"/>
    </source>
</evidence>
<dbReference type="Proteomes" id="UP000276991">
    <property type="component" value="Unassembled WGS sequence"/>
</dbReference>
<dbReference type="AlphaFoldDB" id="A0A498SS58"/>
<evidence type="ECO:0000256" key="1">
    <source>
        <dbReference type="ARBA" id="ARBA00009237"/>
    </source>
</evidence>
<evidence type="ECO:0000259" key="17">
    <source>
        <dbReference type="Pfam" id="PF02931"/>
    </source>
</evidence>
<dbReference type="PROSITE" id="PS00236">
    <property type="entry name" value="NEUROTR_ION_CHANNEL"/>
    <property type="match status" value="1"/>
</dbReference>
<evidence type="ECO:0000256" key="10">
    <source>
        <dbReference type="ARBA" id="ARBA00023157"/>
    </source>
</evidence>